<evidence type="ECO:0000256" key="1">
    <source>
        <dbReference type="SAM" id="MobiDB-lite"/>
    </source>
</evidence>
<feature type="domain" description="Peptidase C-terminal archaeal/bacterial" evidence="2">
    <location>
        <begin position="166"/>
        <end position="240"/>
    </location>
</feature>
<proteinExistence type="predicted"/>
<feature type="region of interest" description="Disordered" evidence="1">
    <location>
        <begin position="329"/>
        <end position="352"/>
    </location>
</feature>
<evidence type="ECO:0000313" key="3">
    <source>
        <dbReference type="EMBL" id="MBA2227890.1"/>
    </source>
</evidence>
<dbReference type="Pfam" id="PF04151">
    <property type="entry name" value="PPC"/>
    <property type="match status" value="1"/>
</dbReference>
<dbReference type="Proteomes" id="UP000542342">
    <property type="component" value="Unassembled WGS sequence"/>
</dbReference>
<comment type="caution">
    <text evidence="3">The sequence shown here is derived from an EMBL/GenBank/DDBJ whole genome shotgun (WGS) entry which is preliminary data.</text>
</comment>
<dbReference type="RefSeq" id="WP_194539754.1">
    <property type="nucleotide sequence ID" value="NZ_JACEFB010000021.1"/>
</dbReference>
<evidence type="ECO:0000259" key="2">
    <source>
        <dbReference type="Pfam" id="PF04151"/>
    </source>
</evidence>
<dbReference type="AlphaFoldDB" id="A0A7V8VHB2"/>
<accession>A0A7V8VHB2</accession>
<dbReference type="InterPro" id="IPR007280">
    <property type="entry name" value="Peptidase_C_arc/bac"/>
</dbReference>
<keyword evidence="4" id="KW-1185">Reference proteome</keyword>
<reference evidence="3 4" key="1">
    <citation type="submission" date="2020-07" db="EMBL/GenBank/DDBJ databases">
        <title>Thermogemmata thermophila gen. nov., sp. nov., a novel moderate thermophilic planctomycete from a Kamchatka hot spring.</title>
        <authorList>
            <person name="Elcheninov A.G."/>
            <person name="Podosokorskaya O.A."/>
            <person name="Kovaleva O.L."/>
            <person name="Novikov A."/>
            <person name="Bonch-Osmolovskaya E.A."/>
            <person name="Toshchakov S.V."/>
            <person name="Kublanov I.V."/>
        </authorList>
    </citation>
    <scope>NUCLEOTIDE SEQUENCE [LARGE SCALE GENOMIC DNA]</scope>
    <source>
        <strain evidence="3 4">2918</strain>
    </source>
</reference>
<sequence length="702" mass="74746">MVRVRAILGGVAGCLAGLLWGGPVWGQTSFPMITHTHPTAVTRGSTQEVTVFANGGSFAEALAVHIEGEGVTAEIVPPKEAPKAAPTAPVPAVRQLTLRIKAAADAPLGVREFRIRTAHGISSLGQLLIVDDPVVLENGSNNTPDKAQTVTVPCVLCGRIDRAESVDYYTFSAKAGQTLTIEVHCARLQDKIHDLQKHADPLVSIADASGRELASSDDDRFADPLLVFTPPADGLYRLAIRDAKYDGDSRWSYAVTITDRPYVKQIFPIGVPPSASVVFEPVLSTPQRPQWTAVTPAAPGLHSVSLRPPGSSRVTNPVPLVVSTLPIQREQEPNDSPAQANPLPVPGGVNGRIGQRRDLDHFRLSLKKGQTVVLEVFARRFGTELTSRLDAQLDLLSADGKNVLVTNDDQSPAMKDSALVFTAPADGDYLLRLRDLNNKGGEEYAYFLTCDLAKPDFSLKVDPSIALIGPGSSAAWYVQVNRKHGFAGPVAISVDGLPPGVRVNPLIIPANMTQGLLVLTADAGAPLGGGPVRVVGTATVEHNGQKETLQRTATAVEEIYFPGGGRGRFDVRMQALAVTQTSDVLRVQVQPNRITLKPGQEVTLNVTVERSPRYAGKPVTLDVLLRHLGTVYGNPLPPGVTLVDGKSKTLLGAGDRGTITLRAAPDAPPCTDVPICVQAFVPINFVVKIGYASEPILLTVEK</sequence>
<protein>
    <submittedName>
        <fullName evidence="3">Pre-peptidase C-terminal domain-containing protein</fullName>
    </submittedName>
</protein>
<evidence type="ECO:0000313" key="4">
    <source>
        <dbReference type="Proteomes" id="UP000542342"/>
    </source>
</evidence>
<dbReference type="Gene3D" id="2.60.120.380">
    <property type="match status" value="2"/>
</dbReference>
<name>A0A7V8VHB2_9BACT</name>
<dbReference type="EMBL" id="JACEFB010000021">
    <property type="protein sequence ID" value="MBA2227890.1"/>
    <property type="molecule type" value="Genomic_DNA"/>
</dbReference>
<organism evidence="3 4">
    <name type="scientific">Thermogemmata fonticola</name>
    <dbReference type="NCBI Taxonomy" id="2755323"/>
    <lineage>
        <taxon>Bacteria</taxon>
        <taxon>Pseudomonadati</taxon>
        <taxon>Planctomycetota</taxon>
        <taxon>Planctomycetia</taxon>
        <taxon>Gemmatales</taxon>
        <taxon>Gemmataceae</taxon>
        <taxon>Thermogemmata</taxon>
    </lineage>
</organism>
<gene>
    <name evidence="3" type="ORF">H0921_17155</name>
</gene>